<name>A0A8J3JM84_9ACTN</name>
<keyword evidence="4 6" id="KW-0472">Membrane</keyword>
<feature type="transmembrane region" description="Helical" evidence="6">
    <location>
        <begin position="157"/>
        <end position="180"/>
    </location>
</feature>
<dbReference type="PANTHER" id="PTHR43229">
    <property type="entry name" value="NODULATION PROTEIN J"/>
    <property type="match status" value="1"/>
</dbReference>
<evidence type="ECO:0000259" key="7">
    <source>
        <dbReference type="PROSITE" id="PS51012"/>
    </source>
</evidence>
<comment type="caution">
    <text evidence="8">The sequence shown here is derived from an EMBL/GenBank/DDBJ whole genome shotgun (WGS) entry which is preliminary data.</text>
</comment>
<dbReference type="AlphaFoldDB" id="A0A8J3JM84"/>
<organism evidence="8 9">
    <name type="scientific">Catellatospora chokoriensis</name>
    <dbReference type="NCBI Taxonomy" id="310353"/>
    <lineage>
        <taxon>Bacteria</taxon>
        <taxon>Bacillati</taxon>
        <taxon>Actinomycetota</taxon>
        <taxon>Actinomycetes</taxon>
        <taxon>Micromonosporales</taxon>
        <taxon>Micromonosporaceae</taxon>
        <taxon>Catellatospora</taxon>
    </lineage>
</organism>
<dbReference type="InterPro" id="IPR000412">
    <property type="entry name" value="ABC_2_transport"/>
</dbReference>
<dbReference type="Pfam" id="PF01061">
    <property type="entry name" value="ABC2_membrane"/>
    <property type="match status" value="1"/>
</dbReference>
<evidence type="ECO:0000256" key="3">
    <source>
        <dbReference type="ARBA" id="ARBA00022989"/>
    </source>
</evidence>
<keyword evidence="6" id="KW-1003">Cell membrane</keyword>
<dbReference type="RefSeq" id="WP_191841278.1">
    <property type="nucleotide sequence ID" value="NZ_BAAALB010000014.1"/>
</dbReference>
<gene>
    <name evidence="8" type="ORF">Cch02nite_08960</name>
</gene>
<dbReference type="InterPro" id="IPR051784">
    <property type="entry name" value="Nod_factor_ABC_transporter"/>
</dbReference>
<dbReference type="PROSITE" id="PS51012">
    <property type="entry name" value="ABC_TM2"/>
    <property type="match status" value="1"/>
</dbReference>
<evidence type="ECO:0000256" key="5">
    <source>
        <dbReference type="ARBA" id="ARBA00023251"/>
    </source>
</evidence>
<keyword evidence="5" id="KW-0046">Antibiotic resistance</keyword>
<dbReference type="PANTHER" id="PTHR43229:SF2">
    <property type="entry name" value="NODULATION PROTEIN J"/>
    <property type="match status" value="1"/>
</dbReference>
<dbReference type="EMBL" id="BONG01000004">
    <property type="protein sequence ID" value="GIF87452.1"/>
    <property type="molecule type" value="Genomic_DNA"/>
</dbReference>
<keyword evidence="6" id="KW-0813">Transport</keyword>
<evidence type="ECO:0000313" key="9">
    <source>
        <dbReference type="Proteomes" id="UP000619293"/>
    </source>
</evidence>
<evidence type="ECO:0000256" key="2">
    <source>
        <dbReference type="ARBA" id="ARBA00022692"/>
    </source>
</evidence>
<keyword evidence="2 6" id="KW-0812">Transmembrane</keyword>
<dbReference type="PIRSF" id="PIRSF006648">
    <property type="entry name" value="DrrB"/>
    <property type="match status" value="1"/>
</dbReference>
<feature type="transmembrane region" description="Helical" evidence="6">
    <location>
        <begin position="37"/>
        <end position="64"/>
    </location>
</feature>
<protein>
    <recommendedName>
        <fullName evidence="6">Transport permease protein</fullName>
    </recommendedName>
</protein>
<comment type="similarity">
    <text evidence="6">Belongs to the ABC-2 integral membrane protein family.</text>
</comment>
<evidence type="ECO:0000313" key="8">
    <source>
        <dbReference type="EMBL" id="GIF87452.1"/>
    </source>
</evidence>
<reference evidence="8 9" key="1">
    <citation type="submission" date="2021-01" db="EMBL/GenBank/DDBJ databases">
        <title>Whole genome shotgun sequence of Catellatospora chokoriensis NBRC 107358.</title>
        <authorList>
            <person name="Komaki H."/>
            <person name="Tamura T."/>
        </authorList>
    </citation>
    <scope>NUCLEOTIDE SEQUENCE [LARGE SCALE GENOMIC DNA]</scope>
    <source>
        <strain evidence="8 9">NBRC 107358</strain>
    </source>
</reference>
<sequence length="273" mass="29374">MVTTYAVARVARGNRLSPARVGAVINRNVGALRSGPAYWLVLASGFFEPVLYLLSIGVGVGALVGDLTLKNGEVLPYADFVAPAMLAVSAMSGALAETTFNFFFKFKYVKTYDAMLATPLRPMEIATGELTWAMIRGSLYTGAFLIVMVALGLTTPGWALLAFPATWLVGLAFGAVGMAVSTFIRGWQDFDLISTGQFALFLFSGTFSPVQDYPLPVEILIAITPLYHAVELIRGITTGMLTWSMLGNVAYLLVMLAVGLYVASRRLTSVLCR</sequence>
<dbReference type="Proteomes" id="UP000619293">
    <property type="component" value="Unassembled WGS sequence"/>
</dbReference>
<dbReference type="GO" id="GO:0043190">
    <property type="term" value="C:ATP-binding cassette (ABC) transporter complex"/>
    <property type="evidence" value="ECO:0007669"/>
    <property type="project" value="InterPro"/>
</dbReference>
<feature type="transmembrane region" description="Helical" evidence="6">
    <location>
        <begin position="125"/>
        <end position="151"/>
    </location>
</feature>
<feature type="transmembrane region" description="Helical" evidence="6">
    <location>
        <begin position="240"/>
        <end position="263"/>
    </location>
</feature>
<comment type="subcellular location">
    <subcellularLocation>
        <location evidence="6">Cell membrane</location>
        <topology evidence="6">Multi-pass membrane protein</topology>
    </subcellularLocation>
    <subcellularLocation>
        <location evidence="1">Membrane</location>
        <topology evidence="1">Multi-pass membrane protein</topology>
    </subcellularLocation>
</comment>
<evidence type="ECO:0000256" key="1">
    <source>
        <dbReference type="ARBA" id="ARBA00004141"/>
    </source>
</evidence>
<feature type="transmembrane region" description="Helical" evidence="6">
    <location>
        <begin position="84"/>
        <end position="104"/>
    </location>
</feature>
<accession>A0A8J3JM84</accession>
<proteinExistence type="inferred from homology"/>
<dbReference type="InterPro" id="IPR047817">
    <property type="entry name" value="ABC2_TM_bact-type"/>
</dbReference>
<feature type="domain" description="ABC transmembrane type-2" evidence="7">
    <location>
        <begin position="40"/>
        <end position="270"/>
    </location>
</feature>
<keyword evidence="9" id="KW-1185">Reference proteome</keyword>
<evidence type="ECO:0000256" key="4">
    <source>
        <dbReference type="ARBA" id="ARBA00023136"/>
    </source>
</evidence>
<dbReference type="InterPro" id="IPR013525">
    <property type="entry name" value="ABC2_TM"/>
</dbReference>
<keyword evidence="3 6" id="KW-1133">Transmembrane helix</keyword>
<evidence type="ECO:0000256" key="6">
    <source>
        <dbReference type="RuleBase" id="RU361157"/>
    </source>
</evidence>
<dbReference type="PRINTS" id="PR00164">
    <property type="entry name" value="ABC2TRNSPORT"/>
</dbReference>
<dbReference type="GO" id="GO:0140359">
    <property type="term" value="F:ABC-type transporter activity"/>
    <property type="evidence" value="ECO:0007669"/>
    <property type="project" value="InterPro"/>
</dbReference>
<dbReference type="GO" id="GO:0046677">
    <property type="term" value="P:response to antibiotic"/>
    <property type="evidence" value="ECO:0007669"/>
    <property type="project" value="UniProtKB-KW"/>
</dbReference>
<feature type="transmembrane region" description="Helical" evidence="6">
    <location>
        <begin position="192"/>
        <end position="210"/>
    </location>
</feature>